<evidence type="ECO:0000256" key="3">
    <source>
        <dbReference type="ARBA" id="ARBA00022801"/>
    </source>
</evidence>
<keyword evidence="4 6" id="KW-0862">Zinc</keyword>
<evidence type="ECO:0000256" key="4">
    <source>
        <dbReference type="ARBA" id="ARBA00022833"/>
    </source>
</evidence>
<dbReference type="Pfam" id="PF01435">
    <property type="entry name" value="Peptidase_M48"/>
    <property type="match status" value="1"/>
</dbReference>
<sequence length="358" mass="40915">MKNNIFCLLLTSFIFLSCKQESKEGINSETTNTSEVVVQSKVKGCGYTSLIEIEKNFLPAEDRVNQIVENIVSYSGLPNNFKVYRADYINNAFATIIDNERVIVYDSKLFNDVEWYSDTFWTSVSILAHEIGHHLSGHTEDNLGSVPLKELEADKFSGYVLYKMGATKEQALKAMKLIGSVNDTQTHPSQTKRLQAIEEGWDNSNNQRYKSALPPAPNYLTSDFYVFKKEMVINNDLLELNPSWFEDNGDLYGVITETDNDFRGFSVRIINSSEQFKKYFRNIEDEDWGLSIESPHFGSNTEMCHACASNLKYLLQPGRRIKFKMVESLPDHGTSLNGVWFLTYLEVLPANYFDKLPK</sequence>
<keyword evidence="3 6" id="KW-0378">Hydrolase</keyword>
<dbReference type="OrthoDB" id="1173761at2"/>
<evidence type="ECO:0000256" key="6">
    <source>
        <dbReference type="RuleBase" id="RU003983"/>
    </source>
</evidence>
<proteinExistence type="inferred from homology"/>
<evidence type="ECO:0000256" key="1">
    <source>
        <dbReference type="ARBA" id="ARBA00022670"/>
    </source>
</evidence>
<name>A0A3P1B298_9FLAO</name>
<dbReference type="EMBL" id="RQTJ01000011">
    <property type="protein sequence ID" value="RRA95121.1"/>
    <property type="molecule type" value="Genomic_DNA"/>
</dbReference>
<protein>
    <recommendedName>
        <fullName evidence="7">Peptidase M48 domain-containing protein</fullName>
    </recommendedName>
</protein>
<comment type="similarity">
    <text evidence="6">Belongs to the peptidase M48 family.</text>
</comment>
<evidence type="ECO:0000259" key="7">
    <source>
        <dbReference type="Pfam" id="PF01435"/>
    </source>
</evidence>
<feature type="domain" description="Peptidase M48" evidence="7">
    <location>
        <begin position="62"/>
        <end position="141"/>
    </location>
</feature>
<dbReference type="PROSITE" id="PS51257">
    <property type="entry name" value="PROKAR_LIPOPROTEIN"/>
    <property type="match status" value="1"/>
</dbReference>
<dbReference type="GO" id="GO:0046872">
    <property type="term" value="F:metal ion binding"/>
    <property type="evidence" value="ECO:0007669"/>
    <property type="project" value="UniProtKB-KW"/>
</dbReference>
<gene>
    <name evidence="8" type="ORF">EG242_06875</name>
</gene>
<keyword evidence="1 6" id="KW-0645">Protease</keyword>
<comment type="cofactor">
    <cofactor evidence="6">
        <name>Zn(2+)</name>
        <dbReference type="ChEBI" id="CHEBI:29105"/>
    </cofactor>
    <text evidence="6">Binds 1 zinc ion per subunit.</text>
</comment>
<dbReference type="Proteomes" id="UP000268372">
    <property type="component" value="Unassembled WGS sequence"/>
</dbReference>
<dbReference type="GO" id="GO:0004222">
    <property type="term" value="F:metalloendopeptidase activity"/>
    <property type="evidence" value="ECO:0007669"/>
    <property type="project" value="InterPro"/>
</dbReference>
<organism evidence="8 9">
    <name type="scientific">Paenimyroides viscosum</name>
    <dbReference type="NCBI Taxonomy" id="2488729"/>
    <lineage>
        <taxon>Bacteria</taxon>
        <taxon>Pseudomonadati</taxon>
        <taxon>Bacteroidota</taxon>
        <taxon>Flavobacteriia</taxon>
        <taxon>Flavobacteriales</taxon>
        <taxon>Flavobacteriaceae</taxon>
        <taxon>Paenimyroides</taxon>
    </lineage>
</organism>
<evidence type="ECO:0000256" key="5">
    <source>
        <dbReference type="ARBA" id="ARBA00023049"/>
    </source>
</evidence>
<evidence type="ECO:0000313" key="9">
    <source>
        <dbReference type="Proteomes" id="UP000268372"/>
    </source>
</evidence>
<evidence type="ECO:0000256" key="2">
    <source>
        <dbReference type="ARBA" id="ARBA00022723"/>
    </source>
</evidence>
<keyword evidence="9" id="KW-1185">Reference proteome</keyword>
<dbReference type="RefSeq" id="WP_124899165.1">
    <property type="nucleotide sequence ID" value="NZ_RQTJ01000011.1"/>
</dbReference>
<dbReference type="GO" id="GO:0006508">
    <property type="term" value="P:proteolysis"/>
    <property type="evidence" value="ECO:0007669"/>
    <property type="project" value="UniProtKB-KW"/>
</dbReference>
<accession>A0A3P1B298</accession>
<keyword evidence="2" id="KW-0479">Metal-binding</keyword>
<dbReference type="AlphaFoldDB" id="A0A3P1B298"/>
<dbReference type="InterPro" id="IPR001915">
    <property type="entry name" value="Peptidase_M48"/>
</dbReference>
<comment type="caution">
    <text evidence="8">The sequence shown here is derived from an EMBL/GenBank/DDBJ whole genome shotgun (WGS) entry which is preliminary data.</text>
</comment>
<keyword evidence="5 6" id="KW-0482">Metalloprotease</keyword>
<evidence type="ECO:0000313" key="8">
    <source>
        <dbReference type="EMBL" id="RRA95121.1"/>
    </source>
</evidence>
<reference evidence="8 9" key="1">
    <citation type="submission" date="2018-11" db="EMBL/GenBank/DDBJ databases">
        <title>Flavobacterium sp. nov., YIM 102796 draft genome.</title>
        <authorList>
            <person name="Li G."/>
            <person name="Jiang Y."/>
        </authorList>
    </citation>
    <scope>NUCLEOTIDE SEQUENCE [LARGE SCALE GENOMIC DNA]</scope>
    <source>
        <strain evidence="8 9">YIM 102796</strain>
    </source>
</reference>
<dbReference type="SUPFAM" id="SSF55486">
    <property type="entry name" value="Metalloproteases ('zincins'), catalytic domain"/>
    <property type="match status" value="1"/>
</dbReference>
<dbReference type="Gene3D" id="3.30.2010.10">
    <property type="entry name" value="Metalloproteases ('zincins'), catalytic domain"/>
    <property type="match status" value="1"/>
</dbReference>